<sequence length="76" mass="8700">MRNKLEVTTLSGRTIFVCEKQNRVEYLLLVSIRLLEKNDKDSVTTQCVCCKTAPTLQSDVQLQWIGRLPSSDRLES</sequence>
<dbReference type="AlphaFoldDB" id="A0A8X6KAF9"/>
<evidence type="ECO:0000313" key="2">
    <source>
        <dbReference type="Proteomes" id="UP000887116"/>
    </source>
</evidence>
<protein>
    <submittedName>
        <fullName evidence="1">Uncharacterized protein</fullName>
    </submittedName>
</protein>
<gene>
    <name evidence="1" type="ORF">TNCT_617261</name>
</gene>
<comment type="caution">
    <text evidence="1">The sequence shown here is derived from an EMBL/GenBank/DDBJ whole genome shotgun (WGS) entry which is preliminary data.</text>
</comment>
<proteinExistence type="predicted"/>
<dbReference type="EMBL" id="BMAO01010417">
    <property type="protein sequence ID" value="GFQ67051.1"/>
    <property type="molecule type" value="Genomic_DNA"/>
</dbReference>
<organism evidence="1 2">
    <name type="scientific">Trichonephila clavata</name>
    <name type="common">Joro spider</name>
    <name type="synonym">Nephila clavata</name>
    <dbReference type="NCBI Taxonomy" id="2740835"/>
    <lineage>
        <taxon>Eukaryota</taxon>
        <taxon>Metazoa</taxon>
        <taxon>Ecdysozoa</taxon>
        <taxon>Arthropoda</taxon>
        <taxon>Chelicerata</taxon>
        <taxon>Arachnida</taxon>
        <taxon>Araneae</taxon>
        <taxon>Araneomorphae</taxon>
        <taxon>Entelegynae</taxon>
        <taxon>Araneoidea</taxon>
        <taxon>Nephilidae</taxon>
        <taxon>Trichonephila</taxon>
    </lineage>
</organism>
<keyword evidence="2" id="KW-1185">Reference proteome</keyword>
<reference evidence="1" key="1">
    <citation type="submission" date="2020-07" db="EMBL/GenBank/DDBJ databases">
        <title>Multicomponent nature underlies the extraordinary mechanical properties of spider dragline silk.</title>
        <authorList>
            <person name="Kono N."/>
            <person name="Nakamura H."/>
            <person name="Mori M."/>
            <person name="Yoshida Y."/>
            <person name="Ohtoshi R."/>
            <person name="Malay A.D."/>
            <person name="Moran D.A.P."/>
            <person name="Tomita M."/>
            <person name="Numata K."/>
            <person name="Arakawa K."/>
        </authorList>
    </citation>
    <scope>NUCLEOTIDE SEQUENCE</scope>
</reference>
<evidence type="ECO:0000313" key="1">
    <source>
        <dbReference type="EMBL" id="GFQ67051.1"/>
    </source>
</evidence>
<accession>A0A8X6KAF9</accession>
<name>A0A8X6KAF9_TRICU</name>
<dbReference type="Proteomes" id="UP000887116">
    <property type="component" value="Unassembled WGS sequence"/>
</dbReference>